<dbReference type="KEGG" id="tet:TTHERM_01434610"/>
<keyword evidence="1" id="KW-0418">Kinase</keyword>
<dbReference type="GO" id="GO:0016301">
    <property type="term" value="F:kinase activity"/>
    <property type="evidence" value="ECO:0007669"/>
    <property type="project" value="UniProtKB-KW"/>
</dbReference>
<protein>
    <submittedName>
        <fullName evidence="1">Kinase domain protein, putative</fullName>
    </submittedName>
</protein>
<dbReference type="EMBL" id="GG662505">
    <property type="protein sequence ID" value="EAR81901.2"/>
    <property type="molecule type" value="Genomic_DNA"/>
</dbReference>
<dbReference type="AlphaFoldDB" id="Q229E1"/>
<gene>
    <name evidence="1" type="ORF">TTHERM_01434610</name>
</gene>
<name>Q229E1_TETTS</name>
<evidence type="ECO:0000313" key="2">
    <source>
        <dbReference type="Proteomes" id="UP000009168"/>
    </source>
</evidence>
<reference evidence="1" key="2">
    <citation type="submission" date="2014-02" db="EMBL/GenBank/DDBJ databases">
        <title>Annotation update of Tetrahymena thermophila SB210.</title>
        <authorList>
            <person name="Bidwell S."/>
            <person name="Michalis H.M."/>
            <person name="Zafar N."/>
            <person name="Joardar V."/>
            <person name="Miao W."/>
            <person name="Russ C."/>
            <person name="Eisen J."/>
            <person name="Wu M."/>
            <person name="Wu D."/>
            <person name="Nierman W."/>
            <person name="Orias E."/>
            <person name="Delcher A."/>
            <person name="Salzberg S."/>
            <person name="Coyne R."/>
        </authorList>
    </citation>
    <scope>NUCLEOTIDE SEQUENCE</scope>
    <source>
        <strain evidence="1">SB210</strain>
    </source>
</reference>
<dbReference type="HOGENOM" id="CLU_793401_0_0_1"/>
<keyword evidence="2" id="KW-1185">Reference proteome</keyword>
<sequence>MNILQKSSETLFSKEELFLANNYSKCPTHSNRKLQFLSTDTSSKYKLKCVDCLAQSNNRNFIPLLTLLDGDKKTIFRNWPVINDDQIYDELIQISKRNPFKEETQRQIQAFFKEFRVMIDQKLEIKQSEMMKYTDDFYDINDKIFNQYNQLSAKEELVDIILNQRDDFEKQNQQLSEIVQRVLLSQESSKKSLLETISHISNLHEIITFDAANKVKQNIIEQIKGIDLFVVRSLEDMQMNNHQKQVEVIKQNISRMKIEDMNTSQLIIKLINCQLNNCSKELLNELTQTVLKIENFLNKQQVNIGQTDEHHTFPFDQLNSQQMQKLKNLAHLTEKQIEEILCLITEFKQKNQTNNSTIQLRNQNEEKEALNRFNQLIHNKSNYCKKEFLQNCQSAAQKFPECINHIYLQDKNIFQENCNPINFQDIQDKQLKDINILVAKIAQLQNQYGINYQYDQ</sequence>
<dbReference type="InParanoid" id="Q229E1"/>
<dbReference type="GeneID" id="7834746"/>
<proteinExistence type="predicted"/>
<keyword evidence="1" id="KW-0808">Transferase</keyword>
<evidence type="ECO:0000313" key="1">
    <source>
        <dbReference type="EMBL" id="EAR81901.2"/>
    </source>
</evidence>
<dbReference type="RefSeq" id="XP_001029564.2">
    <property type="nucleotide sequence ID" value="XM_001029564.2"/>
</dbReference>
<accession>Q229E1</accession>
<reference evidence="1" key="1">
    <citation type="submission" date="2008-09" db="EMBL/GenBank/DDBJ databases">
        <authorList>
            <person name="Eisen J.A."/>
            <person name="Wu M."/>
            <person name="Wu D."/>
            <person name="Nierman W.C."/>
            <person name="Orias E."/>
            <person name="Delcher A.L."/>
            <person name="Salzberg S.L."/>
        </authorList>
    </citation>
    <scope>NUCLEOTIDE SEQUENCE</scope>
    <source>
        <strain evidence="1">SB210</strain>
    </source>
</reference>
<organism evidence="1 2">
    <name type="scientific">Tetrahymena thermophila (strain SB210)</name>
    <dbReference type="NCBI Taxonomy" id="312017"/>
    <lineage>
        <taxon>Eukaryota</taxon>
        <taxon>Sar</taxon>
        <taxon>Alveolata</taxon>
        <taxon>Ciliophora</taxon>
        <taxon>Intramacronucleata</taxon>
        <taxon>Oligohymenophorea</taxon>
        <taxon>Hymenostomatida</taxon>
        <taxon>Tetrahymenina</taxon>
        <taxon>Tetrahymenidae</taxon>
        <taxon>Tetrahymena</taxon>
    </lineage>
</organism>
<dbReference type="Proteomes" id="UP000009168">
    <property type="component" value="Unassembled WGS sequence"/>
</dbReference>